<organism evidence="3 4">
    <name type="scientific">Ameca splendens</name>
    <dbReference type="NCBI Taxonomy" id="208324"/>
    <lineage>
        <taxon>Eukaryota</taxon>
        <taxon>Metazoa</taxon>
        <taxon>Chordata</taxon>
        <taxon>Craniata</taxon>
        <taxon>Vertebrata</taxon>
        <taxon>Euteleostomi</taxon>
        <taxon>Actinopterygii</taxon>
        <taxon>Neopterygii</taxon>
        <taxon>Teleostei</taxon>
        <taxon>Neoteleostei</taxon>
        <taxon>Acanthomorphata</taxon>
        <taxon>Ovalentaria</taxon>
        <taxon>Atherinomorphae</taxon>
        <taxon>Cyprinodontiformes</taxon>
        <taxon>Goodeidae</taxon>
        <taxon>Ameca</taxon>
    </lineage>
</organism>
<comment type="caution">
    <text evidence="3">The sequence shown here is derived from an EMBL/GenBank/DDBJ whole genome shotgun (WGS) entry which is preliminary data.</text>
</comment>
<sequence>SNILLDQHWVPKLSDFGLARYVPRSPPGCPTQTASVGKTTTVRGTLAYLPDEYVRRGELCTAVDVYSFGVVLLEVLTGRRALEQNRESGDRYLVRALICSHFYFCSAEKQMIKTRTRRLPLYPGPGRGGSRLSRDAQTSLSPDTSSSSSGGSPRRSQAS</sequence>
<evidence type="ECO:0000313" key="3">
    <source>
        <dbReference type="EMBL" id="MEQ2309538.1"/>
    </source>
</evidence>
<feature type="domain" description="Protein kinase" evidence="2">
    <location>
        <begin position="1"/>
        <end position="159"/>
    </location>
</feature>
<evidence type="ECO:0000313" key="4">
    <source>
        <dbReference type="Proteomes" id="UP001469553"/>
    </source>
</evidence>
<evidence type="ECO:0000256" key="1">
    <source>
        <dbReference type="SAM" id="MobiDB-lite"/>
    </source>
</evidence>
<feature type="region of interest" description="Disordered" evidence="1">
    <location>
        <begin position="116"/>
        <end position="159"/>
    </location>
</feature>
<feature type="non-terminal residue" evidence="3">
    <location>
        <position position="1"/>
    </location>
</feature>
<proteinExistence type="predicted"/>
<protein>
    <recommendedName>
        <fullName evidence="2">Protein kinase domain-containing protein</fullName>
    </recommendedName>
</protein>
<dbReference type="PANTHER" id="PTHR46146">
    <property type="entry name" value="SERINE/THREONINE-PROTEIN KINASE-LIKE PROTEIN CCR4"/>
    <property type="match status" value="1"/>
</dbReference>
<dbReference type="InterPro" id="IPR000719">
    <property type="entry name" value="Prot_kinase_dom"/>
</dbReference>
<dbReference type="InterPro" id="IPR011009">
    <property type="entry name" value="Kinase-like_dom_sf"/>
</dbReference>
<feature type="compositionally biased region" description="Low complexity" evidence="1">
    <location>
        <begin position="136"/>
        <end position="159"/>
    </location>
</feature>
<dbReference type="PROSITE" id="PS50011">
    <property type="entry name" value="PROTEIN_KINASE_DOM"/>
    <property type="match status" value="1"/>
</dbReference>
<dbReference type="Gene3D" id="1.10.510.10">
    <property type="entry name" value="Transferase(Phosphotransferase) domain 1"/>
    <property type="match status" value="1"/>
</dbReference>
<name>A0ABV0ZTA8_9TELE</name>
<dbReference type="Proteomes" id="UP001469553">
    <property type="component" value="Unassembled WGS sequence"/>
</dbReference>
<dbReference type="Pfam" id="PF00069">
    <property type="entry name" value="Pkinase"/>
    <property type="match status" value="1"/>
</dbReference>
<dbReference type="PANTHER" id="PTHR46146:SF7">
    <property type="entry name" value="OS11G0664000 PROTEIN"/>
    <property type="match status" value="1"/>
</dbReference>
<gene>
    <name evidence="3" type="ORF">AMECASPLE_039846</name>
</gene>
<reference evidence="3 4" key="1">
    <citation type="submission" date="2021-06" db="EMBL/GenBank/DDBJ databases">
        <authorList>
            <person name="Palmer J.M."/>
        </authorList>
    </citation>
    <scope>NUCLEOTIDE SEQUENCE [LARGE SCALE GENOMIC DNA]</scope>
    <source>
        <strain evidence="3 4">AS_MEX2019</strain>
        <tissue evidence="3">Muscle</tissue>
    </source>
</reference>
<accession>A0ABV0ZTA8</accession>
<keyword evidence="4" id="KW-1185">Reference proteome</keyword>
<evidence type="ECO:0000259" key="2">
    <source>
        <dbReference type="PROSITE" id="PS50011"/>
    </source>
</evidence>
<dbReference type="SUPFAM" id="SSF56112">
    <property type="entry name" value="Protein kinase-like (PK-like)"/>
    <property type="match status" value="1"/>
</dbReference>
<dbReference type="EMBL" id="JAHRIP010075111">
    <property type="protein sequence ID" value="MEQ2309538.1"/>
    <property type="molecule type" value="Genomic_DNA"/>
</dbReference>